<dbReference type="InterPro" id="IPR050638">
    <property type="entry name" value="AA-Vitamin_Transporters"/>
</dbReference>
<comment type="subcellular location">
    <subcellularLocation>
        <location evidence="1">Membrane</location>
        <topology evidence="1">Multi-pass membrane protein</topology>
    </subcellularLocation>
</comment>
<protein>
    <submittedName>
        <fullName evidence="8">EamA-like transporter family protein</fullName>
    </submittedName>
</protein>
<gene>
    <name evidence="8" type="ORF">OCH7691_03536</name>
</gene>
<dbReference type="InParanoid" id="A0A1Y5TUE1"/>
<reference evidence="8 9" key="1">
    <citation type="submission" date="2017-03" db="EMBL/GenBank/DDBJ databases">
        <authorList>
            <person name="Afonso C.L."/>
            <person name="Miller P.J."/>
            <person name="Scott M.A."/>
            <person name="Spackman E."/>
            <person name="Goraichik I."/>
            <person name="Dimitrov K.M."/>
            <person name="Suarez D.L."/>
            <person name="Swayne D.E."/>
        </authorList>
    </citation>
    <scope>NUCLEOTIDE SEQUENCE [LARGE SCALE GENOMIC DNA]</scope>
    <source>
        <strain evidence="8 9">CECT 7691</strain>
    </source>
</reference>
<dbReference type="GO" id="GO:0016020">
    <property type="term" value="C:membrane"/>
    <property type="evidence" value="ECO:0007669"/>
    <property type="project" value="UniProtKB-SubCell"/>
</dbReference>
<feature type="domain" description="EamA" evidence="7">
    <location>
        <begin position="7"/>
        <end position="137"/>
    </location>
</feature>
<dbReference type="Pfam" id="PF00892">
    <property type="entry name" value="EamA"/>
    <property type="match status" value="2"/>
</dbReference>
<evidence type="ECO:0000256" key="2">
    <source>
        <dbReference type="ARBA" id="ARBA00007362"/>
    </source>
</evidence>
<evidence type="ECO:0000259" key="7">
    <source>
        <dbReference type="Pfam" id="PF00892"/>
    </source>
</evidence>
<name>A0A1Y5TUE1_9PROT</name>
<dbReference type="RefSeq" id="WP_085884870.1">
    <property type="nucleotide sequence ID" value="NZ_FWFR01000003.1"/>
</dbReference>
<dbReference type="OrthoDB" id="7842999at2"/>
<feature type="transmembrane region" description="Helical" evidence="6">
    <location>
        <begin position="218"/>
        <end position="239"/>
    </location>
</feature>
<keyword evidence="3 6" id="KW-0812">Transmembrane</keyword>
<evidence type="ECO:0000256" key="6">
    <source>
        <dbReference type="SAM" id="Phobius"/>
    </source>
</evidence>
<proteinExistence type="inferred from homology"/>
<feature type="transmembrane region" description="Helical" evidence="6">
    <location>
        <begin position="120"/>
        <end position="138"/>
    </location>
</feature>
<feature type="transmembrane region" description="Helical" evidence="6">
    <location>
        <begin position="65"/>
        <end position="86"/>
    </location>
</feature>
<keyword evidence="4 6" id="KW-1133">Transmembrane helix</keyword>
<dbReference type="AlphaFoldDB" id="A0A1Y5TUE1"/>
<dbReference type="SUPFAM" id="SSF103481">
    <property type="entry name" value="Multidrug resistance efflux transporter EmrE"/>
    <property type="match status" value="2"/>
</dbReference>
<feature type="transmembrane region" description="Helical" evidence="6">
    <location>
        <begin position="150"/>
        <end position="168"/>
    </location>
</feature>
<comment type="similarity">
    <text evidence="2">Belongs to the EamA transporter family.</text>
</comment>
<dbReference type="InterPro" id="IPR037185">
    <property type="entry name" value="EmrE-like"/>
</dbReference>
<evidence type="ECO:0000256" key="5">
    <source>
        <dbReference type="ARBA" id="ARBA00023136"/>
    </source>
</evidence>
<evidence type="ECO:0000256" key="3">
    <source>
        <dbReference type="ARBA" id="ARBA00022692"/>
    </source>
</evidence>
<organism evidence="8 9">
    <name type="scientific">Oceanibacterium hippocampi</name>
    <dbReference type="NCBI Taxonomy" id="745714"/>
    <lineage>
        <taxon>Bacteria</taxon>
        <taxon>Pseudomonadati</taxon>
        <taxon>Pseudomonadota</taxon>
        <taxon>Alphaproteobacteria</taxon>
        <taxon>Sneathiellales</taxon>
        <taxon>Sneathiellaceae</taxon>
        <taxon>Oceanibacterium</taxon>
    </lineage>
</organism>
<evidence type="ECO:0000256" key="1">
    <source>
        <dbReference type="ARBA" id="ARBA00004141"/>
    </source>
</evidence>
<feature type="transmembrane region" description="Helical" evidence="6">
    <location>
        <begin position="245"/>
        <end position="263"/>
    </location>
</feature>
<feature type="domain" description="EamA" evidence="7">
    <location>
        <begin position="150"/>
        <end position="289"/>
    </location>
</feature>
<keyword evidence="5 6" id="KW-0472">Membrane</keyword>
<evidence type="ECO:0000256" key="4">
    <source>
        <dbReference type="ARBA" id="ARBA00022989"/>
    </source>
</evidence>
<evidence type="ECO:0000313" key="9">
    <source>
        <dbReference type="Proteomes" id="UP000193200"/>
    </source>
</evidence>
<dbReference type="EMBL" id="FWFR01000003">
    <property type="protein sequence ID" value="SLN72985.1"/>
    <property type="molecule type" value="Genomic_DNA"/>
</dbReference>
<sequence>MDGSLLALSLVSAFAFALALVLTQFGLRGVGPATGASISIPTTAGLFLVLAPVLVDPAGWNRHSALLFAFAGLVFPVSVTLLTFAANRLIGPDLTGSLGNLTPLFAVAFAIILVGEAPSAGQFAGIATICLGIALLFRGRGRDGSTVPRWAYLLPLAAALVRGLVQPVVKFGLIAWPDPIAAATIGYLVSALVVLSIAAMRRREPPAAGNSAGRRGRFWFAAVGICNGAAVLALYAALARGPVTLVAPIVACYPLATLALNRILRGDRSLAPSAALGVGLSVAGVALLLVA</sequence>
<accession>A0A1Y5TUE1</accession>
<feature type="transmembrane region" description="Helical" evidence="6">
    <location>
        <begin position="180"/>
        <end position="198"/>
    </location>
</feature>
<dbReference type="InterPro" id="IPR000620">
    <property type="entry name" value="EamA_dom"/>
</dbReference>
<keyword evidence="9" id="KW-1185">Reference proteome</keyword>
<feature type="transmembrane region" description="Helical" evidence="6">
    <location>
        <begin position="270"/>
        <end position="290"/>
    </location>
</feature>
<dbReference type="PANTHER" id="PTHR32322:SF2">
    <property type="entry name" value="EAMA DOMAIN-CONTAINING PROTEIN"/>
    <property type="match status" value="1"/>
</dbReference>
<feature type="transmembrane region" description="Helical" evidence="6">
    <location>
        <begin position="98"/>
        <end position="114"/>
    </location>
</feature>
<dbReference type="Proteomes" id="UP000193200">
    <property type="component" value="Unassembled WGS sequence"/>
</dbReference>
<dbReference type="PANTHER" id="PTHR32322">
    <property type="entry name" value="INNER MEMBRANE TRANSPORTER"/>
    <property type="match status" value="1"/>
</dbReference>
<evidence type="ECO:0000313" key="8">
    <source>
        <dbReference type="EMBL" id="SLN72985.1"/>
    </source>
</evidence>